<dbReference type="PANTHER" id="PTHR31900">
    <property type="entry name" value="F-BOX/RNI SUPERFAMILY PROTEIN-RELATED"/>
    <property type="match status" value="1"/>
</dbReference>
<dbReference type="EMBL" id="JBJXBP010000002">
    <property type="protein sequence ID" value="KAL3845624.1"/>
    <property type="molecule type" value="Genomic_DNA"/>
</dbReference>
<protein>
    <recommendedName>
        <fullName evidence="1">F-box domain-containing protein</fullName>
    </recommendedName>
</protein>
<dbReference type="Gene3D" id="1.20.1280.50">
    <property type="match status" value="1"/>
</dbReference>
<accession>A0ABD3U813</accession>
<dbReference type="SUPFAM" id="SSF52047">
    <property type="entry name" value="RNI-like"/>
    <property type="match status" value="1"/>
</dbReference>
<keyword evidence="3" id="KW-1185">Reference proteome</keyword>
<dbReference type="Gene3D" id="3.80.10.10">
    <property type="entry name" value="Ribonuclease Inhibitor"/>
    <property type="match status" value="1"/>
</dbReference>
<dbReference type="InterPro" id="IPR001810">
    <property type="entry name" value="F-box_dom"/>
</dbReference>
<dbReference type="InterPro" id="IPR055411">
    <property type="entry name" value="LRR_FXL15/At3g58940/PEG3-like"/>
</dbReference>
<reference evidence="2 3" key="1">
    <citation type="submission" date="2024-12" db="EMBL/GenBank/DDBJ databases">
        <title>The unique morphological basis and parallel evolutionary history of personate flowers in Penstemon.</title>
        <authorList>
            <person name="Depatie T.H."/>
            <person name="Wessinger C.A."/>
        </authorList>
    </citation>
    <scope>NUCLEOTIDE SEQUENCE [LARGE SCALE GENOMIC DNA]</scope>
    <source>
        <strain evidence="2">WTNN_2</strain>
        <tissue evidence="2">Leaf</tissue>
    </source>
</reference>
<dbReference type="PROSITE" id="PS50181">
    <property type="entry name" value="FBOX"/>
    <property type="match status" value="1"/>
</dbReference>
<comment type="caution">
    <text evidence="2">The sequence shown here is derived from an EMBL/GenBank/DDBJ whole genome shotgun (WGS) entry which is preliminary data.</text>
</comment>
<feature type="domain" description="F-box" evidence="1">
    <location>
        <begin position="20"/>
        <end position="75"/>
    </location>
</feature>
<dbReference type="InterPro" id="IPR032675">
    <property type="entry name" value="LRR_dom_sf"/>
</dbReference>
<dbReference type="InterPro" id="IPR036047">
    <property type="entry name" value="F-box-like_dom_sf"/>
</dbReference>
<name>A0ABD3U813_9LAMI</name>
<gene>
    <name evidence="2" type="ORF">ACJIZ3_003027</name>
</gene>
<dbReference type="AlphaFoldDB" id="A0ABD3U813"/>
<dbReference type="CDD" id="cd22160">
    <property type="entry name" value="F-box_AtFBL13-like"/>
    <property type="match status" value="1"/>
</dbReference>
<dbReference type="Pfam" id="PF00646">
    <property type="entry name" value="F-box"/>
    <property type="match status" value="1"/>
</dbReference>
<dbReference type="SUPFAM" id="SSF81383">
    <property type="entry name" value="F-box domain"/>
    <property type="match status" value="1"/>
</dbReference>
<dbReference type="PANTHER" id="PTHR31900:SF30">
    <property type="entry name" value="SUPERFAMILY PROTEIN, PUTATIVE-RELATED"/>
    <property type="match status" value="1"/>
</dbReference>
<sequence>MEPRNKKKMKTQKNEEKSNFDRLSCLPDSILCHILSFLDTKSAIHTSLLSKRYKFLWTQLQNLDFELSEVPYRSLKSYHVDGFPKPYLKPSVYTFEEFVNYVLSSREETNLTTFRLSMHHLVEPEFVEAWLDYAADHNVQHLIIRAIVKRKHVALPKLLLNSSSLITLHLTNATCYSIELPKSVLLPNLKVLRLKNFKFCDENYNGDVFSGCPCLETLVLSKCCIKPGEKLKVIDVNCLKLKNLEIRYWRSPWCYFDEFMINVNAPELVYFRFQGHLARVNFKKGMPCLDTVHVELCYPSSCAEVNVSERKQKTSESFISMLHQLHNVKFLSLSMMTVEVVAANTELALLPSTFENLRFIKFTTDDKYLEMKIPIMDVRWLLNEDIWILDVPKELLKVLKIKRKDISPICLPSNAVHYLLESSPAAELLCIEIPKLSPD</sequence>
<organism evidence="2 3">
    <name type="scientific">Penstemon smallii</name>
    <dbReference type="NCBI Taxonomy" id="265156"/>
    <lineage>
        <taxon>Eukaryota</taxon>
        <taxon>Viridiplantae</taxon>
        <taxon>Streptophyta</taxon>
        <taxon>Embryophyta</taxon>
        <taxon>Tracheophyta</taxon>
        <taxon>Spermatophyta</taxon>
        <taxon>Magnoliopsida</taxon>
        <taxon>eudicotyledons</taxon>
        <taxon>Gunneridae</taxon>
        <taxon>Pentapetalae</taxon>
        <taxon>asterids</taxon>
        <taxon>lamiids</taxon>
        <taxon>Lamiales</taxon>
        <taxon>Plantaginaceae</taxon>
        <taxon>Cheloneae</taxon>
        <taxon>Penstemon</taxon>
    </lineage>
</organism>
<dbReference type="InterPro" id="IPR050232">
    <property type="entry name" value="FBL13/AtMIF1-like"/>
</dbReference>
<evidence type="ECO:0000313" key="3">
    <source>
        <dbReference type="Proteomes" id="UP001634393"/>
    </source>
</evidence>
<evidence type="ECO:0000313" key="2">
    <source>
        <dbReference type="EMBL" id="KAL3845624.1"/>
    </source>
</evidence>
<dbReference type="Pfam" id="PF24758">
    <property type="entry name" value="LRR_At5g56370"/>
    <property type="match status" value="1"/>
</dbReference>
<dbReference type="InterPro" id="IPR053781">
    <property type="entry name" value="F-box_AtFBL13-like"/>
</dbReference>
<proteinExistence type="predicted"/>
<evidence type="ECO:0000259" key="1">
    <source>
        <dbReference type="PROSITE" id="PS50181"/>
    </source>
</evidence>
<dbReference type="Proteomes" id="UP001634393">
    <property type="component" value="Unassembled WGS sequence"/>
</dbReference>